<evidence type="ECO:0000256" key="1">
    <source>
        <dbReference type="SAM" id="Phobius"/>
    </source>
</evidence>
<dbReference type="EMBL" id="JANQAO010000005">
    <property type="protein sequence ID" value="MDM5148212.1"/>
    <property type="molecule type" value="Genomic_DNA"/>
</dbReference>
<reference evidence="2" key="1">
    <citation type="submission" date="2022-08" db="EMBL/GenBank/DDBJ databases">
        <authorList>
            <person name="Dzunkova M."/>
            <person name="La Clair J."/>
            <person name="Tyml T."/>
            <person name="Doud D."/>
            <person name="Schulz F."/>
            <person name="Piquer S."/>
            <person name="Porcel Sanchis D."/>
            <person name="Osborn A."/>
            <person name="Robinson D."/>
            <person name="Louie K.B."/>
            <person name="Bowen B.P."/>
            <person name="Bowers R."/>
            <person name="Lee J."/>
            <person name="Arnau Llombart V."/>
            <person name="Diaz Villanueva W."/>
            <person name="Gosliner T."/>
            <person name="Northen T."/>
            <person name="Cheng J.-F."/>
            <person name="Burkart M.D."/>
            <person name="Woyke T."/>
        </authorList>
    </citation>
    <scope>NUCLEOTIDE SEQUENCE</scope>
    <source>
        <strain evidence="2">Df01</strain>
    </source>
</reference>
<evidence type="ECO:0000313" key="2">
    <source>
        <dbReference type="EMBL" id="MDM5148212.1"/>
    </source>
</evidence>
<keyword evidence="1" id="KW-0472">Membrane</keyword>
<keyword evidence="3" id="KW-1185">Reference proteome</keyword>
<feature type="transmembrane region" description="Helical" evidence="1">
    <location>
        <begin position="94"/>
        <end position="115"/>
    </location>
</feature>
<keyword evidence="1" id="KW-0812">Transmembrane</keyword>
<organism evidence="2 3">
    <name type="scientific">Candidatus Doriopsillibacter californiensis</name>
    <dbReference type="NCBI Taxonomy" id="2970740"/>
    <lineage>
        <taxon>Bacteria</taxon>
        <taxon>Pseudomonadati</taxon>
        <taxon>Pseudomonadota</taxon>
        <taxon>Gammaproteobacteria</taxon>
        <taxon>Candidatus Tethybacterales</taxon>
        <taxon>Candidatus Persebacteraceae</taxon>
        <taxon>Candidatus Doriopsillibacter</taxon>
    </lineage>
</organism>
<evidence type="ECO:0000313" key="3">
    <source>
        <dbReference type="Proteomes" id="UP001168167"/>
    </source>
</evidence>
<feature type="transmembrane region" description="Helical" evidence="1">
    <location>
        <begin position="122"/>
        <end position="141"/>
    </location>
</feature>
<keyword evidence="1" id="KW-1133">Transmembrane helix</keyword>
<feature type="transmembrane region" description="Helical" evidence="1">
    <location>
        <begin position="258"/>
        <end position="279"/>
    </location>
</feature>
<gene>
    <name evidence="2" type="ORF">NQX30_07560</name>
</gene>
<feature type="transmembrane region" description="Helical" evidence="1">
    <location>
        <begin position="70"/>
        <end position="88"/>
    </location>
</feature>
<feature type="transmembrane region" description="Helical" evidence="1">
    <location>
        <begin position="203"/>
        <end position="223"/>
    </location>
</feature>
<feature type="transmembrane region" description="Helical" evidence="1">
    <location>
        <begin position="235"/>
        <end position="252"/>
    </location>
</feature>
<feature type="transmembrane region" description="Helical" evidence="1">
    <location>
        <begin position="44"/>
        <end position="63"/>
    </location>
</feature>
<sequence length="286" mass="30726">MKKQTSDTRIGLFIGVAGILILSPDALLLRLFDGEDLTLTTGRSAFMAISIGALLLFFPSLRAGFQWSPVLLYSVIYAIGMFAFPMSIRHTHVANTLVIMTIAPLFAAIGARIFLHEPVARRTWLACIATTVGIAVIFIPQTKSGGLLGDILALGVALSLAGCAIVIRRHPHTMMFPGLFFGAILSAIITAPFANWELSSRDFIILAVDGGFTIPVSFMLIIAASRRLSPPEINLLFLLETALAPLWVWLALGEKPPATTTTAGVFIIAVLLAHFIATLKATDKAK</sequence>
<feature type="transmembrane region" description="Helical" evidence="1">
    <location>
        <begin position="12"/>
        <end position="32"/>
    </location>
</feature>
<dbReference type="Gene3D" id="1.10.3730.20">
    <property type="match status" value="1"/>
</dbReference>
<dbReference type="PANTHER" id="PTHR22911">
    <property type="entry name" value="ACYL-MALONYL CONDENSING ENZYME-RELATED"/>
    <property type="match status" value="1"/>
</dbReference>
<feature type="transmembrane region" description="Helical" evidence="1">
    <location>
        <begin position="174"/>
        <end position="191"/>
    </location>
</feature>
<dbReference type="SUPFAM" id="SSF103481">
    <property type="entry name" value="Multidrug resistance efflux transporter EmrE"/>
    <property type="match status" value="2"/>
</dbReference>
<protein>
    <submittedName>
        <fullName evidence="2">DMT family transporter</fullName>
    </submittedName>
</protein>
<name>A0ABT7QNB1_9GAMM</name>
<dbReference type="Proteomes" id="UP001168167">
    <property type="component" value="Unassembled WGS sequence"/>
</dbReference>
<reference evidence="2" key="2">
    <citation type="journal article" date="2023" name="Microbiome">
        <title>Synthase-selected sorting approach identifies a beta-lactone synthase in a nudibranch symbiotic bacterium.</title>
        <authorList>
            <person name="Dzunkova M."/>
            <person name="La Clair J.J."/>
            <person name="Tyml T."/>
            <person name="Doud D."/>
            <person name="Schulz F."/>
            <person name="Piquer-Esteban S."/>
            <person name="Porcel Sanchis D."/>
            <person name="Osborn A."/>
            <person name="Robinson D."/>
            <person name="Louie K.B."/>
            <person name="Bowen B.P."/>
            <person name="Bowers R.M."/>
            <person name="Lee J."/>
            <person name="Arnau V."/>
            <person name="Diaz-Villanueva W."/>
            <person name="Stepanauskas R."/>
            <person name="Gosliner T."/>
            <person name="Date S.V."/>
            <person name="Northen T.R."/>
            <person name="Cheng J.F."/>
            <person name="Burkart M.D."/>
            <person name="Woyke T."/>
        </authorList>
    </citation>
    <scope>NUCLEOTIDE SEQUENCE</scope>
    <source>
        <strain evidence="2">Df01</strain>
    </source>
</reference>
<dbReference type="PANTHER" id="PTHR22911:SF135">
    <property type="entry name" value="BLR4310 PROTEIN"/>
    <property type="match status" value="1"/>
</dbReference>
<accession>A0ABT7QNB1</accession>
<comment type="caution">
    <text evidence="2">The sequence shown here is derived from an EMBL/GenBank/DDBJ whole genome shotgun (WGS) entry which is preliminary data.</text>
</comment>
<dbReference type="InterPro" id="IPR037185">
    <property type="entry name" value="EmrE-like"/>
</dbReference>
<feature type="transmembrane region" description="Helical" evidence="1">
    <location>
        <begin position="147"/>
        <end position="167"/>
    </location>
</feature>
<proteinExistence type="predicted"/>